<keyword evidence="3" id="KW-1185">Reference proteome</keyword>
<accession>A0A1W6WZT0</accession>
<proteinExistence type="predicted"/>
<dbReference type="Proteomes" id="UP000194143">
    <property type="component" value="Plasmid poh4"/>
</dbReference>
<evidence type="ECO:0008006" key="4">
    <source>
        <dbReference type="Google" id="ProtNLM"/>
    </source>
</evidence>
<keyword evidence="1" id="KW-1133">Transmembrane helix</keyword>
<dbReference type="GeneID" id="92800288"/>
<feature type="transmembrane region" description="Helical" evidence="1">
    <location>
        <begin position="118"/>
        <end position="137"/>
    </location>
</feature>
<dbReference type="RefSeq" id="WP_001050939.1">
    <property type="nucleotide sequence ID" value="NZ_CP011358.1"/>
</dbReference>
<feature type="transmembrane region" description="Helical" evidence="1">
    <location>
        <begin position="6"/>
        <end position="25"/>
    </location>
</feature>
<gene>
    <name evidence="2" type="ORF">CAB88_32810</name>
</gene>
<dbReference type="AlphaFoldDB" id="A0A1W6WZT0"/>
<evidence type="ECO:0000256" key="1">
    <source>
        <dbReference type="SAM" id="Phobius"/>
    </source>
</evidence>
<keyword evidence="1" id="KW-0812">Transmembrane</keyword>
<feature type="transmembrane region" description="Helical" evidence="1">
    <location>
        <begin position="269"/>
        <end position="290"/>
    </location>
</feature>
<dbReference type="EMBL" id="CP021065">
    <property type="protein sequence ID" value="ARP61779.1"/>
    <property type="molecule type" value="Genomic_DNA"/>
</dbReference>
<geneLocation type="plasmid" evidence="2 3">
    <name>poh4</name>
</geneLocation>
<name>A0A1W6WZT0_BACTU</name>
<reference evidence="2 3" key="1">
    <citation type="submission" date="2017-04" db="EMBL/GenBank/DDBJ databases">
        <title>Complete Genome Sequence of Bacillus thuringiensis type Strain ATCC 10792.</title>
        <authorList>
            <person name="Oh D.-H."/>
            <person name="Park B.-J."/>
            <person name="Shuai W."/>
            <person name="Chelliah R."/>
        </authorList>
    </citation>
    <scope>NUCLEOTIDE SEQUENCE [LARGE SCALE GENOMIC DNA]</scope>
    <source>
        <strain evidence="2 3">ATCC 10792</strain>
        <plasmid evidence="2 3">poh4</plasmid>
    </source>
</reference>
<organism evidence="2 3">
    <name type="scientific">Bacillus thuringiensis</name>
    <dbReference type="NCBI Taxonomy" id="1428"/>
    <lineage>
        <taxon>Bacteria</taxon>
        <taxon>Bacillati</taxon>
        <taxon>Bacillota</taxon>
        <taxon>Bacilli</taxon>
        <taxon>Bacillales</taxon>
        <taxon>Bacillaceae</taxon>
        <taxon>Bacillus</taxon>
        <taxon>Bacillus cereus group</taxon>
    </lineage>
</organism>
<feature type="transmembrane region" description="Helical" evidence="1">
    <location>
        <begin position="91"/>
        <end position="112"/>
    </location>
</feature>
<keyword evidence="1" id="KW-0472">Membrane</keyword>
<keyword evidence="2" id="KW-0614">Plasmid</keyword>
<protein>
    <recommendedName>
        <fullName evidence="4">Type II secretion system protein GspF domain-containing protein</fullName>
    </recommendedName>
</protein>
<evidence type="ECO:0000313" key="3">
    <source>
        <dbReference type="Proteomes" id="UP000194143"/>
    </source>
</evidence>
<sequence length="297" mass="34944">MNLLTTIPLFLLLFSLIYLVVDYAFERRNNKKFQIHKYIGRYRKNEENRTFLFMLFEPILKLKKNWIPQRMEEELNIKLDKANLKITPIEFLLKKLVISIFVFLFALIYAWIFPQYKLIILTVGLIISALVFFYENVRLNSIIKSRELRLELELPELMIPLGFMLSKFSAFEATKRSIEYASDSIKPYAEELVAKLELEPGSHEPYIEFAKALNIPSAYQFMVALEQSMKMDEEKSKEIINAQIEVMQKLQSESHDKLVKMRPGLVSKYIIFAYLGMVILIMGISFVSIFDKFVNLF</sequence>
<evidence type="ECO:0000313" key="2">
    <source>
        <dbReference type="EMBL" id="ARP61779.1"/>
    </source>
</evidence>